<dbReference type="PANTHER" id="PTHR14471:SF5">
    <property type="entry name" value="E3 UBIQUITIN-PROTEIN LIGASE MARCHF10-RELATED"/>
    <property type="match status" value="1"/>
</dbReference>
<feature type="compositionally biased region" description="Low complexity" evidence="6">
    <location>
        <begin position="35"/>
        <end position="46"/>
    </location>
</feature>
<gene>
    <name evidence="8" type="ORF">U0070_019680</name>
</gene>
<evidence type="ECO:0000256" key="5">
    <source>
        <dbReference type="ARBA" id="ARBA00022786"/>
    </source>
</evidence>
<evidence type="ECO:0000256" key="2">
    <source>
        <dbReference type="ARBA" id="ARBA00004906"/>
    </source>
</evidence>
<evidence type="ECO:0000256" key="3">
    <source>
        <dbReference type="ARBA" id="ARBA00012483"/>
    </source>
</evidence>
<keyword evidence="7" id="KW-0732">Signal</keyword>
<evidence type="ECO:0000313" key="8">
    <source>
        <dbReference type="EMBL" id="KAK7808423.1"/>
    </source>
</evidence>
<dbReference type="GO" id="GO:0061630">
    <property type="term" value="F:ubiquitin protein ligase activity"/>
    <property type="evidence" value="ECO:0007669"/>
    <property type="project" value="UniProtKB-EC"/>
</dbReference>
<dbReference type="PANTHER" id="PTHR14471">
    <property type="entry name" value="MARCH7/10 E3 UBIQUITIN PROTEIN LIGASE FAMILY MEMBER"/>
    <property type="match status" value="1"/>
</dbReference>
<keyword evidence="4" id="KW-0808">Transferase</keyword>
<comment type="caution">
    <text evidence="8">The sequence shown here is derived from an EMBL/GenBank/DDBJ whole genome shotgun (WGS) entry which is preliminary data.</text>
</comment>
<feature type="region of interest" description="Disordered" evidence="6">
    <location>
        <begin position="28"/>
        <end position="66"/>
    </location>
</feature>
<evidence type="ECO:0000256" key="6">
    <source>
        <dbReference type="SAM" id="MobiDB-lite"/>
    </source>
</evidence>
<organism evidence="8 9">
    <name type="scientific">Myodes glareolus</name>
    <name type="common">Bank vole</name>
    <name type="synonym">Clethrionomys glareolus</name>
    <dbReference type="NCBI Taxonomy" id="447135"/>
    <lineage>
        <taxon>Eukaryota</taxon>
        <taxon>Metazoa</taxon>
        <taxon>Chordata</taxon>
        <taxon>Craniata</taxon>
        <taxon>Vertebrata</taxon>
        <taxon>Euteleostomi</taxon>
        <taxon>Mammalia</taxon>
        <taxon>Eutheria</taxon>
        <taxon>Euarchontoglires</taxon>
        <taxon>Glires</taxon>
        <taxon>Rodentia</taxon>
        <taxon>Myomorpha</taxon>
        <taxon>Muroidea</taxon>
        <taxon>Cricetidae</taxon>
        <taxon>Arvicolinae</taxon>
        <taxon>Myodes</taxon>
    </lineage>
</organism>
<evidence type="ECO:0000256" key="1">
    <source>
        <dbReference type="ARBA" id="ARBA00000900"/>
    </source>
</evidence>
<accession>A0AAW0I2M1</accession>
<comment type="pathway">
    <text evidence="2">Protein modification; protein ubiquitination.</text>
</comment>
<sequence length="66" mass="7295">MNSGLYLVLLLHLYEQRFAELMTLNYSRASRERPSSPSGPSNSRSPTAWAPTAEGPYSGLSPPRVE</sequence>
<dbReference type="Proteomes" id="UP001488838">
    <property type="component" value="Unassembled WGS sequence"/>
</dbReference>
<proteinExistence type="predicted"/>
<dbReference type="AlphaFoldDB" id="A0AAW0I2M1"/>
<reference evidence="8 9" key="1">
    <citation type="journal article" date="2023" name="bioRxiv">
        <title>Conserved and derived expression patterns and positive selection on dental genes reveal complex evolutionary context of ever-growing rodent molars.</title>
        <authorList>
            <person name="Calamari Z.T."/>
            <person name="Song A."/>
            <person name="Cohen E."/>
            <person name="Akter M."/>
            <person name="Roy R.D."/>
            <person name="Hallikas O."/>
            <person name="Christensen M.M."/>
            <person name="Li P."/>
            <person name="Marangoni P."/>
            <person name="Jernvall J."/>
            <person name="Klein O.D."/>
        </authorList>
    </citation>
    <scope>NUCLEOTIDE SEQUENCE [LARGE SCALE GENOMIC DNA]</scope>
    <source>
        <strain evidence="8">V071</strain>
    </source>
</reference>
<comment type="catalytic activity">
    <reaction evidence="1">
        <text>S-ubiquitinyl-[E2 ubiquitin-conjugating enzyme]-L-cysteine + [acceptor protein]-L-lysine = [E2 ubiquitin-conjugating enzyme]-L-cysteine + N(6)-ubiquitinyl-[acceptor protein]-L-lysine.</text>
        <dbReference type="EC" id="2.3.2.27"/>
    </reaction>
</comment>
<dbReference type="EMBL" id="JBBHLL010000239">
    <property type="protein sequence ID" value="KAK7808423.1"/>
    <property type="molecule type" value="Genomic_DNA"/>
</dbReference>
<feature type="signal peptide" evidence="7">
    <location>
        <begin position="1"/>
        <end position="19"/>
    </location>
</feature>
<evidence type="ECO:0000256" key="7">
    <source>
        <dbReference type="SAM" id="SignalP"/>
    </source>
</evidence>
<protein>
    <recommendedName>
        <fullName evidence="3">RING-type E3 ubiquitin transferase</fullName>
        <ecNumber evidence="3">2.3.2.27</ecNumber>
    </recommendedName>
</protein>
<evidence type="ECO:0000313" key="9">
    <source>
        <dbReference type="Proteomes" id="UP001488838"/>
    </source>
</evidence>
<feature type="chain" id="PRO_5043631584" description="RING-type E3 ubiquitin transferase" evidence="7">
    <location>
        <begin position="20"/>
        <end position="66"/>
    </location>
</feature>
<name>A0AAW0I2M1_MYOGA</name>
<keyword evidence="9" id="KW-1185">Reference proteome</keyword>
<dbReference type="InterPro" id="IPR052297">
    <property type="entry name" value="RING-CH-type_E3_ubiq-ligase"/>
</dbReference>
<dbReference type="EC" id="2.3.2.27" evidence="3"/>
<keyword evidence="5" id="KW-0833">Ubl conjugation pathway</keyword>
<evidence type="ECO:0000256" key="4">
    <source>
        <dbReference type="ARBA" id="ARBA00022679"/>
    </source>
</evidence>